<dbReference type="AlphaFoldDB" id="A0A6G0W3P4"/>
<evidence type="ECO:0000256" key="1">
    <source>
        <dbReference type="SAM" id="MobiDB-lite"/>
    </source>
</evidence>
<evidence type="ECO:0000313" key="3">
    <source>
        <dbReference type="Proteomes" id="UP000481153"/>
    </source>
</evidence>
<reference evidence="2 3" key="1">
    <citation type="submission" date="2019-07" db="EMBL/GenBank/DDBJ databases">
        <title>Genomics analysis of Aphanomyces spp. identifies a new class of oomycete effector associated with host adaptation.</title>
        <authorList>
            <person name="Gaulin E."/>
        </authorList>
    </citation>
    <scope>NUCLEOTIDE SEQUENCE [LARGE SCALE GENOMIC DNA]</scope>
    <source>
        <strain evidence="2 3">ATCC 201684</strain>
    </source>
</reference>
<name>A0A6G0W3P4_9STRA</name>
<sequence>MTPTSDRNRSEEECGDKHVGNFRKPQAQGQASITMHCKSARYARSSEANGMTLLDSITPNKPIKRYRRRPRKVPRIEASSDVKSALPKDSIVDETIIIVDPLVTATTRPQSRRHYVDRAVA</sequence>
<evidence type="ECO:0000313" key="2">
    <source>
        <dbReference type="EMBL" id="KAF0721737.1"/>
    </source>
</evidence>
<dbReference type="EMBL" id="VJMJ01000368">
    <property type="protein sequence ID" value="KAF0721737.1"/>
    <property type="molecule type" value="Genomic_DNA"/>
</dbReference>
<comment type="caution">
    <text evidence="2">The sequence shown here is derived from an EMBL/GenBank/DDBJ whole genome shotgun (WGS) entry which is preliminary data.</text>
</comment>
<organism evidence="2 3">
    <name type="scientific">Aphanomyces euteiches</name>
    <dbReference type="NCBI Taxonomy" id="100861"/>
    <lineage>
        <taxon>Eukaryota</taxon>
        <taxon>Sar</taxon>
        <taxon>Stramenopiles</taxon>
        <taxon>Oomycota</taxon>
        <taxon>Saprolegniomycetes</taxon>
        <taxon>Saprolegniales</taxon>
        <taxon>Verrucalvaceae</taxon>
        <taxon>Aphanomyces</taxon>
    </lineage>
</organism>
<feature type="compositionally biased region" description="Basic and acidic residues" evidence="1">
    <location>
        <begin position="1"/>
        <end position="19"/>
    </location>
</feature>
<keyword evidence="3" id="KW-1185">Reference proteome</keyword>
<gene>
    <name evidence="2" type="ORF">Ae201684_018952</name>
</gene>
<proteinExistence type="predicted"/>
<accession>A0A6G0W3P4</accession>
<feature type="region of interest" description="Disordered" evidence="1">
    <location>
        <begin position="1"/>
        <end position="32"/>
    </location>
</feature>
<dbReference type="Proteomes" id="UP000481153">
    <property type="component" value="Unassembled WGS sequence"/>
</dbReference>
<protein>
    <submittedName>
        <fullName evidence="2">Uncharacterized protein</fullName>
    </submittedName>
</protein>